<dbReference type="RefSeq" id="XP_003096081.2">
    <property type="nucleotide sequence ID" value="XM_003096033.2"/>
</dbReference>
<dbReference type="GeneID" id="9808258"/>
<dbReference type="EMBL" id="WUAV01000006">
    <property type="protein sequence ID" value="KAF1746266.1"/>
    <property type="molecule type" value="Genomic_DNA"/>
</dbReference>
<reference evidence="1 2" key="1">
    <citation type="submission" date="2019-12" db="EMBL/GenBank/DDBJ databases">
        <title>Chromosome-level assembly of the Caenorhabditis remanei genome.</title>
        <authorList>
            <person name="Teterina A.A."/>
            <person name="Willis J.H."/>
            <person name="Phillips P.C."/>
        </authorList>
    </citation>
    <scope>NUCLEOTIDE SEQUENCE [LARGE SCALE GENOMIC DNA]</scope>
    <source>
        <strain evidence="1 2">PX506</strain>
        <tissue evidence="1">Whole organism</tissue>
    </source>
</reference>
<organism evidence="1 2">
    <name type="scientific">Caenorhabditis remanei</name>
    <name type="common">Caenorhabditis vulgaris</name>
    <dbReference type="NCBI Taxonomy" id="31234"/>
    <lineage>
        <taxon>Eukaryota</taxon>
        <taxon>Metazoa</taxon>
        <taxon>Ecdysozoa</taxon>
        <taxon>Nematoda</taxon>
        <taxon>Chromadorea</taxon>
        <taxon>Rhabditida</taxon>
        <taxon>Rhabditina</taxon>
        <taxon>Rhabditomorpha</taxon>
        <taxon>Rhabditoidea</taxon>
        <taxon>Rhabditidae</taxon>
        <taxon>Peloderinae</taxon>
        <taxon>Caenorhabditis</taxon>
    </lineage>
</organism>
<dbReference type="AlphaFoldDB" id="A0A6A5FUS5"/>
<gene>
    <name evidence="1" type="ORF">GCK72_022719</name>
</gene>
<accession>A0A6A5FUS5</accession>
<protein>
    <submittedName>
        <fullName evidence="1">Uncharacterized protein</fullName>
    </submittedName>
</protein>
<comment type="caution">
    <text evidence="1">The sequence shown here is derived from an EMBL/GenBank/DDBJ whole genome shotgun (WGS) entry which is preliminary data.</text>
</comment>
<evidence type="ECO:0000313" key="1">
    <source>
        <dbReference type="EMBL" id="KAF1746266.1"/>
    </source>
</evidence>
<sequence length="83" mass="9495">MSQSASKVHLKAQREIQKHIDHDHEFYCAFFEKNEKKEEVCVSTVESLVEVTIGKMDKKEGIKTIEDGQSARIEKPKTESVDS</sequence>
<evidence type="ECO:0000313" key="2">
    <source>
        <dbReference type="Proteomes" id="UP000483820"/>
    </source>
</evidence>
<name>A0A6A5FUS5_CAERE</name>
<dbReference type="Proteomes" id="UP000483820">
    <property type="component" value="Chromosome X"/>
</dbReference>
<dbReference type="CTD" id="9808258"/>
<dbReference type="KEGG" id="crq:GCK72_022719"/>
<proteinExistence type="predicted"/>